<dbReference type="GO" id="GO:0008800">
    <property type="term" value="F:beta-lactamase activity"/>
    <property type="evidence" value="ECO:0007669"/>
    <property type="project" value="InterPro"/>
</dbReference>
<sequence length="316" mass="33703">MPSIKRRPIFALVGSAAAILLAAQTVDVAVDSRAGNEDLQAQALSRASQVENLRISGQAGGGADAKASEPSLDEQQFSVAMDEYAAATGKTFSAAVYDPATDETWTYNARQGYMEASIVKVSMVLTLIREATEEGRGLTSDEMDLSARMIQSSDNDATNELYRHIGGAEALQETYDLLALTSTEAGPLWGASTTTAADQLKIVNAVIYGTDWLNEDQLAYLQKLMNRVEASQYWGVPSGTTHASVALKNGWLQDDDGKWDVNSIGYVSEDSTEYGITVLSSGNPEMEDGVSLIEDVAGIIHELERSDAAQGSAGSN</sequence>
<dbReference type="OrthoDB" id="5243140at2"/>
<dbReference type="EMBL" id="FNKH01000002">
    <property type="protein sequence ID" value="SDR08936.1"/>
    <property type="molecule type" value="Genomic_DNA"/>
</dbReference>
<dbReference type="RefSeq" id="WP_139186828.1">
    <property type="nucleotide sequence ID" value="NZ_CP018863.1"/>
</dbReference>
<gene>
    <name evidence="3" type="ORF">SAMN04489742_3885</name>
</gene>
<dbReference type="AlphaFoldDB" id="A0A1H1G807"/>
<dbReference type="GO" id="GO:0030655">
    <property type="term" value="P:beta-lactam antibiotic catabolic process"/>
    <property type="evidence" value="ECO:0007669"/>
    <property type="project" value="InterPro"/>
</dbReference>
<name>A0A1H1G807_9MICC</name>
<dbReference type="Proteomes" id="UP000181917">
    <property type="component" value="Unassembled WGS sequence"/>
</dbReference>
<dbReference type="InterPro" id="IPR045155">
    <property type="entry name" value="Beta-lactam_cat"/>
</dbReference>
<keyword evidence="4" id="KW-1185">Reference proteome</keyword>
<dbReference type="Gene3D" id="3.40.710.10">
    <property type="entry name" value="DD-peptidase/beta-lactamase superfamily"/>
    <property type="match status" value="1"/>
</dbReference>
<feature type="chain" id="PRO_5038772852" evidence="1">
    <location>
        <begin position="23"/>
        <end position="316"/>
    </location>
</feature>
<reference evidence="3 4" key="1">
    <citation type="submission" date="2016-10" db="EMBL/GenBank/DDBJ databases">
        <authorList>
            <person name="de Groot N.N."/>
        </authorList>
    </citation>
    <scope>NUCLEOTIDE SEQUENCE [LARGE SCALE GENOMIC DNA]</scope>
    <source>
        <strain evidence="3 4">DSM 20117</strain>
    </source>
</reference>
<evidence type="ECO:0000259" key="2">
    <source>
        <dbReference type="Pfam" id="PF13354"/>
    </source>
</evidence>
<dbReference type="PANTHER" id="PTHR35333">
    <property type="entry name" value="BETA-LACTAMASE"/>
    <property type="match status" value="1"/>
</dbReference>
<dbReference type="GO" id="GO:0046677">
    <property type="term" value="P:response to antibiotic"/>
    <property type="evidence" value="ECO:0007669"/>
    <property type="project" value="InterPro"/>
</dbReference>
<dbReference type="STRING" id="37928.SAMN04489742_3885"/>
<feature type="signal peptide" evidence="1">
    <location>
        <begin position="1"/>
        <end position="22"/>
    </location>
</feature>
<dbReference type="PANTHER" id="PTHR35333:SF3">
    <property type="entry name" value="BETA-LACTAMASE-TYPE TRANSPEPTIDASE FOLD CONTAINING PROTEIN"/>
    <property type="match status" value="1"/>
</dbReference>
<dbReference type="InterPro" id="IPR012338">
    <property type="entry name" value="Beta-lactam/transpept-like"/>
</dbReference>
<keyword evidence="1" id="KW-0732">Signal</keyword>
<dbReference type="SUPFAM" id="SSF56601">
    <property type="entry name" value="beta-lactamase/transpeptidase-like"/>
    <property type="match status" value="1"/>
</dbReference>
<accession>A0A1H1G807</accession>
<dbReference type="Pfam" id="PF13354">
    <property type="entry name" value="Beta-lactamase2"/>
    <property type="match status" value="1"/>
</dbReference>
<protein>
    <submittedName>
        <fullName evidence="3">Beta-lactamase enzyme family protein</fullName>
    </submittedName>
</protein>
<organism evidence="3 4">
    <name type="scientific">Crystallibacter crystallopoietes</name>
    <dbReference type="NCBI Taxonomy" id="37928"/>
    <lineage>
        <taxon>Bacteria</taxon>
        <taxon>Bacillati</taxon>
        <taxon>Actinomycetota</taxon>
        <taxon>Actinomycetes</taxon>
        <taxon>Micrococcales</taxon>
        <taxon>Micrococcaceae</taxon>
        <taxon>Crystallibacter</taxon>
    </lineage>
</organism>
<dbReference type="InterPro" id="IPR000871">
    <property type="entry name" value="Beta-lactam_class-A"/>
</dbReference>
<evidence type="ECO:0000256" key="1">
    <source>
        <dbReference type="SAM" id="SignalP"/>
    </source>
</evidence>
<feature type="domain" description="Beta-lactamase class A catalytic" evidence="2">
    <location>
        <begin position="144"/>
        <end position="268"/>
    </location>
</feature>
<proteinExistence type="predicted"/>
<evidence type="ECO:0000313" key="3">
    <source>
        <dbReference type="EMBL" id="SDR08936.1"/>
    </source>
</evidence>
<evidence type="ECO:0000313" key="4">
    <source>
        <dbReference type="Proteomes" id="UP000181917"/>
    </source>
</evidence>